<sequence length="70" mass="7504">MTKSIRMLNNGSDMLDEILQVGKGAGNLKGTDVEKDVGVSSQQNSTSENMEDIESNIEPARNESDASTDT</sequence>
<feature type="compositionally biased region" description="Polar residues" evidence="1">
    <location>
        <begin position="39"/>
        <end position="48"/>
    </location>
</feature>
<accession>A0A9D4WPT4</accession>
<keyword evidence="3" id="KW-1185">Reference proteome</keyword>
<comment type="caution">
    <text evidence="2">The sequence shown here is derived from an EMBL/GenBank/DDBJ whole genome shotgun (WGS) entry which is preliminary data.</text>
</comment>
<evidence type="ECO:0000313" key="2">
    <source>
        <dbReference type="EMBL" id="KAI5405393.1"/>
    </source>
</evidence>
<name>A0A9D4WPT4_PEA</name>
<dbReference type="AlphaFoldDB" id="A0A9D4WPT4"/>
<dbReference type="Proteomes" id="UP001058974">
    <property type="component" value="Chromosome 5"/>
</dbReference>
<protein>
    <submittedName>
        <fullName evidence="2">Uncharacterized protein</fullName>
    </submittedName>
</protein>
<feature type="region of interest" description="Disordered" evidence="1">
    <location>
        <begin position="25"/>
        <end position="70"/>
    </location>
</feature>
<evidence type="ECO:0000256" key="1">
    <source>
        <dbReference type="SAM" id="MobiDB-lite"/>
    </source>
</evidence>
<gene>
    <name evidence="2" type="ORF">KIW84_052249</name>
</gene>
<proteinExistence type="predicted"/>
<organism evidence="2 3">
    <name type="scientific">Pisum sativum</name>
    <name type="common">Garden pea</name>
    <name type="synonym">Lathyrus oleraceus</name>
    <dbReference type="NCBI Taxonomy" id="3888"/>
    <lineage>
        <taxon>Eukaryota</taxon>
        <taxon>Viridiplantae</taxon>
        <taxon>Streptophyta</taxon>
        <taxon>Embryophyta</taxon>
        <taxon>Tracheophyta</taxon>
        <taxon>Spermatophyta</taxon>
        <taxon>Magnoliopsida</taxon>
        <taxon>eudicotyledons</taxon>
        <taxon>Gunneridae</taxon>
        <taxon>Pentapetalae</taxon>
        <taxon>rosids</taxon>
        <taxon>fabids</taxon>
        <taxon>Fabales</taxon>
        <taxon>Fabaceae</taxon>
        <taxon>Papilionoideae</taxon>
        <taxon>50 kb inversion clade</taxon>
        <taxon>NPAAA clade</taxon>
        <taxon>Hologalegina</taxon>
        <taxon>IRL clade</taxon>
        <taxon>Fabeae</taxon>
        <taxon>Lathyrus</taxon>
    </lineage>
</organism>
<evidence type="ECO:0000313" key="3">
    <source>
        <dbReference type="Proteomes" id="UP001058974"/>
    </source>
</evidence>
<dbReference type="Gramene" id="Psat05G0224900-T1">
    <property type="protein sequence ID" value="KAI5405393.1"/>
    <property type="gene ID" value="KIW84_052249"/>
</dbReference>
<dbReference type="EMBL" id="JAMSHJ010000005">
    <property type="protein sequence ID" value="KAI5405393.1"/>
    <property type="molecule type" value="Genomic_DNA"/>
</dbReference>
<reference evidence="2 3" key="1">
    <citation type="journal article" date="2022" name="Nat. Genet.">
        <title>Improved pea reference genome and pan-genome highlight genomic features and evolutionary characteristics.</title>
        <authorList>
            <person name="Yang T."/>
            <person name="Liu R."/>
            <person name="Luo Y."/>
            <person name="Hu S."/>
            <person name="Wang D."/>
            <person name="Wang C."/>
            <person name="Pandey M.K."/>
            <person name="Ge S."/>
            <person name="Xu Q."/>
            <person name="Li N."/>
            <person name="Li G."/>
            <person name="Huang Y."/>
            <person name="Saxena R.K."/>
            <person name="Ji Y."/>
            <person name="Li M."/>
            <person name="Yan X."/>
            <person name="He Y."/>
            <person name="Liu Y."/>
            <person name="Wang X."/>
            <person name="Xiang C."/>
            <person name="Varshney R.K."/>
            <person name="Ding H."/>
            <person name="Gao S."/>
            <person name="Zong X."/>
        </authorList>
    </citation>
    <scope>NUCLEOTIDE SEQUENCE [LARGE SCALE GENOMIC DNA]</scope>
    <source>
        <strain evidence="2 3">cv. Zhongwan 6</strain>
    </source>
</reference>